<dbReference type="Proteomes" id="UP001183226">
    <property type="component" value="Unassembled WGS sequence"/>
</dbReference>
<evidence type="ECO:0000313" key="2">
    <source>
        <dbReference type="Proteomes" id="UP001183226"/>
    </source>
</evidence>
<protein>
    <recommendedName>
        <fullName evidence="3">IS110 family transposase</fullName>
    </recommendedName>
</protein>
<sequence>MGQTPTVDDGMAVVYDRVAGIDIGKKELAACVRTPAGGGRFASRTRTFSTVTAGLLELAAWLEAEQVQAVAMEATATY</sequence>
<evidence type="ECO:0008006" key="3">
    <source>
        <dbReference type="Google" id="ProtNLM"/>
    </source>
</evidence>
<proteinExistence type="predicted"/>
<accession>A0ABU2KY07</accession>
<dbReference type="EMBL" id="JAVREK010000019">
    <property type="protein sequence ID" value="MDT0303923.1"/>
    <property type="molecule type" value="Genomic_DNA"/>
</dbReference>
<feature type="non-terminal residue" evidence="1">
    <location>
        <position position="78"/>
    </location>
</feature>
<evidence type="ECO:0000313" key="1">
    <source>
        <dbReference type="EMBL" id="MDT0303923.1"/>
    </source>
</evidence>
<comment type="caution">
    <text evidence="1">The sequence shown here is derived from an EMBL/GenBank/DDBJ whole genome shotgun (WGS) entry which is preliminary data.</text>
</comment>
<organism evidence="1 2">
    <name type="scientific">Streptomonospora wellingtoniae</name>
    <dbReference type="NCBI Taxonomy" id="3075544"/>
    <lineage>
        <taxon>Bacteria</taxon>
        <taxon>Bacillati</taxon>
        <taxon>Actinomycetota</taxon>
        <taxon>Actinomycetes</taxon>
        <taxon>Streptosporangiales</taxon>
        <taxon>Nocardiopsidaceae</taxon>
        <taxon>Streptomonospora</taxon>
    </lineage>
</organism>
<name>A0ABU2KY07_9ACTN</name>
<keyword evidence="2" id="KW-1185">Reference proteome</keyword>
<gene>
    <name evidence="1" type="ORF">RM446_17535</name>
</gene>
<reference evidence="2" key="1">
    <citation type="submission" date="2023-07" db="EMBL/GenBank/DDBJ databases">
        <title>30 novel species of actinomycetes from the DSMZ collection.</title>
        <authorList>
            <person name="Nouioui I."/>
        </authorList>
    </citation>
    <scope>NUCLEOTIDE SEQUENCE [LARGE SCALE GENOMIC DNA]</scope>
    <source>
        <strain evidence="2">DSM 45055</strain>
    </source>
</reference>